<evidence type="ECO:0000313" key="7">
    <source>
        <dbReference type="EMBL" id="EGQ16958.1"/>
    </source>
</evidence>
<dbReference type="OrthoDB" id="9810913at2"/>
<evidence type="ECO:0000313" key="9">
    <source>
        <dbReference type="Proteomes" id="UP000010862"/>
    </source>
</evidence>
<dbReference type="PANTHER" id="PTHR30244:SF36">
    <property type="entry name" value="3-OXO-GLUCOSE-6-PHOSPHATE:GLUTAMATE AMINOTRANSFERASE"/>
    <property type="match status" value="1"/>
</dbReference>
<dbReference type="PANTHER" id="PTHR30244">
    <property type="entry name" value="TRANSAMINASE"/>
    <property type="match status" value="1"/>
</dbReference>
<dbReference type="Proteomes" id="UP000010862">
    <property type="component" value="Chromosome 1"/>
</dbReference>
<feature type="active site" description="Proton acceptor" evidence="3">
    <location>
        <position position="223"/>
    </location>
</feature>
<dbReference type="GO" id="GO:0008483">
    <property type="term" value="F:transaminase activity"/>
    <property type="evidence" value="ECO:0007669"/>
    <property type="project" value="TreeGrafter"/>
</dbReference>
<dbReference type="Pfam" id="PF01041">
    <property type="entry name" value="DegT_DnrJ_EryC1"/>
    <property type="match status" value="1"/>
</dbReference>
<evidence type="ECO:0000313" key="6">
    <source>
        <dbReference type="EMBL" id="AGB27825.1"/>
    </source>
</evidence>
<comment type="similarity">
    <text evidence="2 5">Belongs to the DegT/DnrJ/EryC1 family.</text>
</comment>
<dbReference type="Gene3D" id="3.40.640.10">
    <property type="entry name" value="Type I PLP-dependent aspartate aminotransferase-like (Major domain)"/>
    <property type="match status" value="1"/>
</dbReference>
<dbReference type="EMBL" id="AFPW01000005">
    <property type="protein sequence ID" value="EGQ16958.1"/>
    <property type="molecule type" value="Genomic_DNA"/>
</dbReference>
<dbReference type="AlphaFoldDB" id="F9D0E2"/>
<keyword evidence="9" id="KW-1185">Reference proteome</keyword>
<dbReference type="SUPFAM" id="SSF53383">
    <property type="entry name" value="PLP-dependent transferases"/>
    <property type="match status" value="1"/>
</dbReference>
<gene>
    <name evidence="7" type="primary">eryC</name>
    <name evidence="6" type="ordered locus">Prede_0451</name>
    <name evidence="7" type="ORF">HMPREF9136_0320</name>
</gene>
<dbReference type="GO" id="GO:0000271">
    <property type="term" value="P:polysaccharide biosynthetic process"/>
    <property type="evidence" value="ECO:0007669"/>
    <property type="project" value="TreeGrafter"/>
</dbReference>
<dbReference type="GO" id="GO:0030170">
    <property type="term" value="F:pyridoxal phosphate binding"/>
    <property type="evidence" value="ECO:0007669"/>
    <property type="project" value="TreeGrafter"/>
</dbReference>
<name>F9D0E2_PREDD</name>
<dbReference type="KEGG" id="pdt:Prede_0451"/>
<evidence type="ECO:0000256" key="3">
    <source>
        <dbReference type="PIRSR" id="PIRSR000390-1"/>
    </source>
</evidence>
<dbReference type="STRING" id="908937.Prede_0451"/>
<evidence type="ECO:0000313" key="8">
    <source>
        <dbReference type="Proteomes" id="UP000007820"/>
    </source>
</evidence>
<evidence type="ECO:0000256" key="2">
    <source>
        <dbReference type="ARBA" id="ARBA00037999"/>
    </source>
</evidence>
<dbReference type="InterPro" id="IPR015424">
    <property type="entry name" value="PyrdxlP-dep_Trfase"/>
</dbReference>
<reference evidence="6" key="2">
    <citation type="submission" date="2012-02" db="EMBL/GenBank/DDBJ databases">
        <title>Complete sequence of chromosome 1 of Prevotella dentalis DSM 3688.</title>
        <authorList>
            <consortium name="US DOE Joint Genome Institute (JGI-PGF)"/>
            <person name="Lucas S."/>
            <person name="Copeland A."/>
            <person name="Lapidus A."/>
            <person name="Glavina del Rio T."/>
            <person name="Dalin E."/>
            <person name="Tice H."/>
            <person name="Bruce D."/>
            <person name="Goodwin L."/>
            <person name="Pitluck S."/>
            <person name="Peters L."/>
            <person name="Mikhailova N."/>
            <person name="Chertkov O."/>
            <person name="Kyrpides N."/>
            <person name="Mavromatis K."/>
            <person name="Ivanova N."/>
            <person name="Brettin T."/>
            <person name="Detter J.C."/>
            <person name="Han C."/>
            <person name="Larimer F."/>
            <person name="Land M."/>
            <person name="Hauser L."/>
            <person name="Markowitz V."/>
            <person name="Cheng J.-F."/>
            <person name="Hugenholtz P."/>
            <person name="Woyke T."/>
            <person name="Wu D."/>
            <person name="Gronow S."/>
            <person name="Wellnitz S."/>
            <person name="Brambilla E."/>
            <person name="Klenk H.-P."/>
            <person name="Eisen J.A."/>
        </authorList>
    </citation>
    <scope>NUCLEOTIDE SEQUENCE</scope>
    <source>
        <strain evidence="6">DSM 3688</strain>
    </source>
</reference>
<evidence type="ECO:0000256" key="1">
    <source>
        <dbReference type="ARBA" id="ARBA00022898"/>
    </source>
</evidence>
<evidence type="ECO:0000256" key="5">
    <source>
        <dbReference type="RuleBase" id="RU004508"/>
    </source>
</evidence>
<keyword evidence="1 4" id="KW-0663">Pyridoxal phosphate</keyword>
<dbReference type="InterPro" id="IPR015422">
    <property type="entry name" value="PyrdxlP-dep_Trfase_small"/>
</dbReference>
<organism evidence="7 8">
    <name type="scientific">Prevotella dentalis (strain ATCC 49559 / DSM 3688 / JCM 13448 / NCTC 12043 / ES 2772)</name>
    <name type="common">Mitsuokella dentalis</name>
    <dbReference type="NCBI Taxonomy" id="908937"/>
    <lineage>
        <taxon>Bacteria</taxon>
        <taxon>Pseudomonadati</taxon>
        <taxon>Bacteroidota</taxon>
        <taxon>Bacteroidia</taxon>
        <taxon>Bacteroidales</taxon>
        <taxon>Prevotellaceae</taxon>
        <taxon>Prevotella</taxon>
    </lineage>
</organism>
<proteinExistence type="inferred from homology"/>
<dbReference type="HOGENOM" id="CLU_033332_6_0_10"/>
<dbReference type="RefSeq" id="WP_005843727.1">
    <property type="nucleotide sequence ID" value="NC_019960.1"/>
</dbReference>
<dbReference type="InterPro" id="IPR000653">
    <property type="entry name" value="DegT/StrS_aminotransferase"/>
</dbReference>
<feature type="modified residue" description="N6-(pyridoxal phosphate)lysine" evidence="4">
    <location>
        <position position="223"/>
    </location>
</feature>
<dbReference type="Proteomes" id="UP000007820">
    <property type="component" value="Unassembled WGS sequence"/>
</dbReference>
<reference evidence="9" key="3">
    <citation type="submission" date="2012-02" db="EMBL/GenBank/DDBJ databases">
        <title>Complete sequence of chromosome 1 of Prevotella dentalis DSM 3688.</title>
        <authorList>
            <person name="Lucas S."/>
            <person name="Copeland A."/>
            <person name="Lapidus A."/>
            <person name="Glavina del Rio T."/>
            <person name="Dalin E."/>
            <person name="Tice H."/>
            <person name="Bruce D."/>
            <person name="Goodwin L."/>
            <person name="Pitluck S."/>
            <person name="Peters L."/>
            <person name="Mikhailova N."/>
            <person name="Chertkov O."/>
            <person name="Kyrpides N."/>
            <person name="Mavromatis K."/>
            <person name="Ivanova N."/>
            <person name="Brettin T."/>
            <person name="Detter J.C."/>
            <person name="Han C."/>
            <person name="Larimer F."/>
            <person name="Land M."/>
            <person name="Hauser L."/>
            <person name="Markowitz V."/>
            <person name="Cheng J.-F."/>
            <person name="Hugenholtz P."/>
            <person name="Woyke T."/>
            <person name="Wu D."/>
            <person name="Gronow S."/>
            <person name="Wellnitz S."/>
            <person name="Brambilla E."/>
            <person name="Klenk H.-P."/>
            <person name="Eisen J.A."/>
        </authorList>
    </citation>
    <scope>NUCLEOTIDE SEQUENCE [LARGE SCALE GENOMIC DNA]</scope>
    <source>
        <strain evidence="9">ATCC 49559 / DSM 3688 / JCM 13448 / NCTC 12043 / ES 2772</strain>
    </source>
</reference>
<dbReference type="EMBL" id="CP003368">
    <property type="protein sequence ID" value="AGB27825.1"/>
    <property type="molecule type" value="Genomic_DNA"/>
</dbReference>
<dbReference type="InterPro" id="IPR015421">
    <property type="entry name" value="PyrdxlP-dep_Trfase_major"/>
</dbReference>
<accession>F9D0E2</accession>
<evidence type="ECO:0000256" key="4">
    <source>
        <dbReference type="PIRSR" id="PIRSR000390-2"/>
    </source>
</evidence>
<dbReference type="PIRSF" id="PIRSF000390">
    <property type="entry name" value="PLP_StrS"/>
    <property type="match status" value="1"/>
</dbReference>
<dbReference type="Gene3D" id="3.90.1150.10">
    <property type="entry name" value="Aspartate Aminotransferase, domain 1"/>
    <property type="match status" value="1"/>
</dbReference>
<reference evidence="7 8" key="1">
    <citation type="submission" date="2011-04" db="EMBL/GenBank/DDBJ databases">
        <authorList>
            <person name="Muzny D."/>
            <person name="Qin X."/>
            <person name="Deng J."/>
            <person name="Jiang H."/>
            <person name="Liu Y."/>
            <person name="Qu J."/>
            <person name="Song X.-Z."/>
            <person name="Zhang L."/>
            <person name="Thornton R."/>
            <person name="Coyle M."/>
            <person name="Francisco L."/>
            <person name="Jackson L."/>
            <person name="Javaid M."/>
            <person name="Korchina V."/>
            <person name="Kovar C."/>
            <person name="Mata R."/>
            <person name="Mathew T."/>
            <person name="Ngo R."/>
            <person name="Nguyen L."/>
            <person name="Nguyen N."/>
            <person name="Okwuonu G."/>
            <person name="Ongeri F."/>
            <person name="Pham C."/>
            <person name="Simmons D."/>
            <person name="Wilczek-Boney K."/>
            <person name="Hale W."/>
            <person name="Jakkamsetti A."/>
            <person name="Pham P."/>
            <person name="Ruth R."/>
            <person name="San Lucas F."/>
            <person name="Warren J."/>
            <person name="Zhang J."/>
            <person name="Zhao Z."/>
            <person name="Zhou C."/>
            <person name="Zhu D."/>
            <person name="Lee S."/>
            <person name="Bess C."/>
            <person name="Blankenburg K."/>
            <person name="Forbes L."/>
            <person name="Fu Q."/>
            <person name="Gubbala S."/>
            <person name="Hirani K."/>
            <person name="Jayaseelan J.C."/>
            <person name="Lara F."/>
            <person name="Munidasa M."/>
            <person name="Palculict T."/>
            <person name="Patil S."/>
            <person name="Pu L.-L."/>
            <person name="Saada N."/>
            <person name="Tang L."/>
            <person name="Weissenberger G."/>
            <person name="Zhu Y."/>
            <person name="Hemphill L."/>
            <person name="Shang Y."/>
            <person name="Youmans B."/>
            <person name="Ayvaz T."/>
            <person name="Ross M."/>
            <person name="Santibanez J."/>
            <person name="Aqrawi P."/>
            <person name="Gross S."/>
            <person name="Joshi V."/>
            <person name="Fowler G."/>
            <person name="Nazareth L."/>
            <person name="Reid J."/>
            <person name="Worley K."/>
            <person name="Petrosino J."/>
            <person name="Highlander S."/>
            <person name="Gibbs R."/>
        </authorList>
    </citation>
    <scope>NUCLEOTIDE SEQUENCE [LARGE SCALE GENOMIC DNA]</scope>
    <source>
        <strain evidence="7 8">DSM 3688</strain>
    </source>
</reference>
<dbReference type="CDD" id="cd00616">
    <property type="entry name" value="AHBA_syn"/>
    <property type="match status" value="1"/>
</dbReference>
<sequence length="418" mass="46170">MMEYLSLQKVTAMHRDEIQEAVSRVVDSGWYLQGRATAQFEADYARYIGTRHCVGCGNGLDALSLIFRAYKEMGVLHEGDEVIVPANTYIASILAISENGLRPVLVEPSPGTLQLDETRIEEAVTERTRALLSVHLYGRCAWTEGISDICTRHHLRLIEDNAQGVGCRLSQFKIQNSKFKAANSGLNVQSLKPKVPSYRLQGCALGRCGSLGSAAAHSFYPGKNLGALGDAGAVTTDDEELARVVRALGNYGSSRKYVFPYRGMNSRIDEIQAAVLGVKLKYLDEENRRRKAIADHYYSHIDNPELTLPGWQEWATAAPLGDGMAGRDEACIYHIFPVLCRHRDELQAWLTAQGIGTMIHYPIPPHLQDCYPEWHGLSLPVTESIAAHELSIPCNQTMTNADVAAVCRALNAFRGNKI</sequence>
<protein>
    <submittedName>
        <fullName evidence="7">Erythromycin biosynthesis sensory transduction protein EryC1</fullName>
    </submittedName>
    <submittedName>
        <fullName evidence="6">PLP-dependent enzyme possibly involved in cell wall biogenesis</fullName>
    </submittedName>
</protein>
<dbReference type="PATRIC" id="fig|908937.9.peg.469"/>
<dbReference type="eggNOG" id="COG0399">
    <property type="taxonomic scope" value="Bacteria"/>
</dbReference>